<organism evidence="1">
    <name type="scientific">Rhizophora mucronata</name>
    <name type="common">Asiatic mangrove</name>
    <dbReference type="NCBI Taxonomy" id="61149"/>
    <lineage>
        <taxon>Eukaryota</taxon>
        <taxon>Viridiplantae</taxon>
        <taxon>Streptophyta</taxon>
        <taxon>Embryophyta</taxon>
        <taxon>Tracheophyta</taxon>
        <taxon>Spermatophyta</taxon>
        <taxon>Magnoliopsida</taxon>
        <taxon>eudicotyledons</taxon>
        <taxon>Gunneridae</taxon>
        <taxon>Pentapetalae</taxon>
        <taxon>rosids</taxon>
        <taxon>fabids</taxon>
        <taxon>Malpighiales</taxon>
        <taxon>Rhizophoraceae</taxon>
        <taxon>Rhizophora</taxon>
    </lineage>
</organism>
<sequence length="23" mass="2960">MWWRVHIFLRALSIRCFYLYATI</sequence>
<accession>A0A2P2PR27</accession>
<proteinExistence type="predicted"/>
<dbReference type="EMBL" id="GGEC01076716">
    <property type="protein sequence ID" value="MBX57200.1"/>
    <property type="molecule type" value="Transcribed_RNA"/>
</dbReference>
<reference evidence="1" key="1">
    <citation type="submission" date="2018-02" db="EMBL/GenBank/DDBJ databases">
        <title>Rhizophora mucronata_Transcriptome.</title>
        <authorList>
            <person name="Meera S.P."/>
            <person name="Sreeshan A."/>
            <person name="Augustine A."/>
        </authorList>
    </citation>
    <scope>NUCLEOTIDE SEQUENCE</scope>
    <source>
        <tissue evidence="1">Leaf</tissue>
    </source>
</reference>
<dbReference type="AlphaFoldDB" id="A0A2P2PR27"/>
<evidence type="ECO:0000313" key="1">
    <source>
        <dbReference type="EMBL" id="MBX57200.1"/>
    </source>
</evidence>
<name>A0A2P2PR27_RHIMU</name>
<protein>
    <submittedName>
        <fullName evidence="1">Uncharacterized protein</fullName>
    </submittedName>
</protein>